<reference evidence="4" key="1">
    <citation type="submission" date="2023-07" db="EMBL/GenBank/DDBJ databases">
        <title>Functional and genomic diversity of the sorghum phyllosphere microbiome.</title>
        <authorList>
            <person name="Shade A."/>
        </authorList>
    </citation>
    <scope>NUCLEOTIDE SEQUENCE</scope>
    <source>
        <strain evidence="4">SORGH_AS_1067</strain>
    </source>
</reference>
<dbReference type="Gene3D" id="3.40.50.720">
    <property type="entry name" value="NAD(P)-binding Rossmann-like Domain"/>
    <property type="match status" value="1"/>
</dbReference>
<dbReference type="InterPro" id="IPR002347">
    <property type="entry name" value="SDR_fam"/>
</dbReference>
<evidence type="ECO:0000256" key="2">
    <source>
        <dbReference type="ARBA" id="ARBA00023002"/>
    </source>
</evidence>
<evidence type="ECO:0000256" key="1">
    <source>
        <dbReference type="ARBA" id="ARBA00006484"/>
    </source>
</evidence>
<dbReference type="RefSeq" id="WP_307199483.1">
    <property type="nucleotide sequence ID" value="NZ_JAUTAN010000001.1"/>
</dbReference>
<dbReference type="InterPro" id="IPR036291">
    <property type="entry name" value="NAD(P)-bd_dom_sf"/>
</dbReference>
<protein>
    <submittedName>
        <fullName evidence="4">3-oxoacyl-[acyl-carrier protein] reductase</fullName>
        <ecNumber evidence="4">1.1.1.100</ecNumber>
    </submittedName>
</protein>
<gene>
    <name evidence="4" type="ORF">QE405_001390</name>
</gene>
<dbReference type="GO" id="GO:0030497">
    <property type="term" value="P:fatty acid elongation"/>
    <property type="evidence" value="ECO:0007669"/>
    <property type="project" value="TreeGrafter"/>
</dbReference>
<dbReference type="AlphaFoldDB" id="A0AAJ1X0Q8"/>
<comment type="caution">
    <text evidence="4">The sequence shown here is derived from an EMBL/GenBank/DDBJ whole genome shotgun (WGS) entry which is preliminary data.</text>
</comment>
<dbReference type="Proteomes" id="UP001239215">
    <property type="component" value="Unassembled WGS sequence"/>
</dbReference>
<dbReference type="SUPFAM" id="SSF51735">
    <property type="entry name" value="NAD(P)-binding Rossmann-fold domains"/>
    <property type="match status" value="1"/>
</dbReference>
<dbReference type="CDD" id="cd05233">
    <property type="entry name" value="SDR_c"/>
    <property type="match status" value="1"/>
</dbReference>
<evidence type="ECO:0000313" key="5">
    <source>
        <dbReference type="Proteomes" id="UP001239215"/>
    </source>
</evidence>
<dbReference type="PANTHER" id="PTHR42760">
    <property type="entry name" value="SHORT-CHAIN DEHYDROGENASES/REDUCTASES FAMILY MEMBER"/>
    <property type="match status" value="1"/>
</dbReference>
<evidence type="ECO:0000256" key="3">
    <source>
        <dbReference type="RuleBase" id="RU000363"/>
    </source>
</evidence>
<name>A0AAJ1X0Q8_9ACTN</name>
<organism evidence="4 5">
    <name type="scientific">Nocardioides zeae</name>
    <dbReference type="NCBI Taxonomy" id="1457234"/>
    <lineage>
        <taxon>Bacteria</taxon>
        <taxon>Bacillati</taxon>
        <taxon>Actinomycetota</taxon>
        <taxon>Actinomycetes</taxon>
        <taxon>Propionibacteriales</taxon>
        <taxon>Nocardioidaceae</taxon>
        <taxon>Nocardioides</taxon>
    </lineage>
</organism>
<dbReference type="PRINTS" id="PR00080">
    <property type="entry name" value="SDRFAMILY"/>
</dbReference>
<sequence length="269" mass="27659">MSETRTALVTGASRGLGAALALRLAAAGWHTVTCARDPQALAARAADGAAQGLRLHPVPADVTDEEAVTRLFDRIAQEAPPLGLCVNNAGGNYAHTLVGRRSPAPGAGGVDLRPHPLDAWRRTIDLCLTGTFLVGRGAAGAMLRAGTDGVIVNISSTVSRGAYAQSAYTAAKAGVEALTRTWAVELGDAGIRVLAVSPGVIDGDALRSRTAASPRHAAYMAAMLEQVPLRRWCTEDDVADAVLLAATNRAMTGTILEVDGGGIPARVVV</sequence>
<accession>A0AAJ1X0Q8</accession>
<dbReference type="PROSITE" id="PS00061">
    <property type="entry name" value="ADH_SHORT"/>
    <property type="match status" value="1"/>
</dbReference>
<dbReference type="FunFam" id="3.40.50.720:FF:000084">
    <property type="entry name" value="Short-chain dehydrogenase reductase"/>
    <property type="match status" value="1"/>
</dbReference>
<evidence type="ECO:0000313" key="4">
    <source>
        <dbReference type="EMBL" id="MDQ1104106.1"/>
    </source>
</evidence>
<comment type="similarity">
    <text evidence="1 3">Belongs to the short-chain dehydrogenases/reductases (SDR) family.</text>
</comment>
<dbReference type="PANTHER" id="PTHR42760:SF40">
    <property type="entry name" value="3-OXOACYL-[ACYL-CARRIER-PROTEIN] REDUCTASE, CHLOROPLASTIC"/>
    <property type="match status" value="1"/>
</dbReference>
<dbReference type="InterPro" id="IPR020904">
    <property type="entry name" value="Sc_DH/Rdtase_CS"/>
</dbReference>
<dbReference type="GO" id="GO:0004316">
    <property type="term" value="F:3-oxoacyl-[acyl-carrier-protein] reductase (NADPH) activity"/>
    <property type="evidence" value="ECO:0007669"/>
    <property type="project" value="UniProtKB-EC"/>
</dbReference>
<proteinExistence type="inferred from homology"/>
<keyword evidence="2 4" id="KW-0560">Oxidoreductase</keyword>
<dbReference type="EMBL" id="JAUTAN010000001">
    <property type="protein sequence ID" value="MDQ1104106.1"/>
    <property type="molecule type" value="Genomic_DNA"/>
</dbReference>
<dbReference type="EC" id="1.1.1.100" evidence="4"/>
<dbReference type="PRINTS" id="PR00081">
    <property type="entry name" value="GDHRDH"/>
</dbReference>
<dbReference type="Pfam" id="PF00106">
    <property type="entry name" value="adh_short"/>
    <property type="match status" value="1"/>
</dbReference>